<keyword evidence="6" id="KW-1185">Reference proteome</keyword>
<name>A0AAV4THC7_9ARAC</name>
<organism evidence="5 6">
    <name type="scientific">Caerostris darwini</name>
    <dbReference type="NCBI Taxonomy" id="1538125"/>
    <lineage>
        <taxon>Eukaryota</taxon>
        <taxon>Metazoa</taxon>
        <taxon>Ecdysozoa</taxon>
        <taxon>Arthropoda</taxon>
        <taxon>Chelicerata</taxon>
        <taxon>Arachnida</taxon>
        <taxon>Araneae</taxon>
        <taxon>Araneomorphae</taxon>
        <taxon>Entelegynae</taxon>
        <taxon>Araneoidea</taxon>
        <taxon>Araneidae</taxon>
        <taxon>Caerostris</taxon>
    </lineage>
</organism>
<dbReference type="EMBL" id="BPLQ01009549">
    <property type="protein sequence ID" value="GIY44634.1"/>
    <property type="molecule type" value="Genomic_DNA"/>
</dbReference>
<dbReference type="AlphaFoldDB" id="A0AAV4THC7"/>
<comment type="caution">
    <text evidence="5">The sequence shown here is derived from an EMBL/GenBank/DDBJ whole genome shotgun (WGS) entry which is preliminary data.</text>
</comment>
<evidence type="ECO:0000256" key="2">
    <source>
        <dbReference type="ARBA" id="ARBA00008350"/>
    </source>
</evidence>
<dbReference type="SUPFAM" id="SSF69118">
    <property type="entry name" value="AhpD-like"/>
    <property type="match status" value="1"/>
</dbReference>
<keyword evidence="4" id="KW-0175">Coiled coil</keyword>
<dbReference type="GO" id="GO:0005634">
    <property type="term" value="C:nucleus"/>
    <property type="evidence" value="ECO:0007669"/>
    <property type="project" value="InterPro"/>
</dbReference>
<dbReference type="GO" id="GO:0016239">
    <property type="term" value="P:positive regulation of macroautophagy"/>
    <property type="evidence" value="ECO:0007669"/>
    <property type="project" value="TreeGrafter"/>
</dbReference>
<protein>
    <submittedName>
        <fullName evidence="5">Sestrin homolog</fullName>
    </submittedName>
</protein>
<dbReference type="GO" id="GO:1904262">
    <property type="term" value="P:negative regulation of TORC1 signaling"/>
    <property type="evidence" value="ECO:0007669"/>
    <property type="project" value="TreeGrafter"/>
</dbReference>
<dbReference type="GO" id="GO:1990253">
    <property type="term" value="P:cellular response to leucine starvation"/>
    <property type="evidence" value="ECO:0007669"/>
    <property type="project" value="TreeGrafter"/>
</dbReference>
<keyword evidence="3" id="KW-0963">Cytoplasm</keyword>
<accession>A0AAV4THC7</accession>
<evidence type="ECO:0000313" key="5">
    <source>
        <dbReference type="EMBL" id="GIY44634.1"/>
    </source>
</evidence>
<dbReference type="InterPro" id="IPR006730">
    <property type="entry name" value="Sestrin"/>
</dbReference>
<evidence type="ECO:0000256" key="1">
    <source>
        <dbReference type="ARBA" id="ARBA00004496"/>
    </source>
</evidence>
<dbReference type="GO" id="GO:1901031">
    <property type="term" value="P:regulation of response to reactive oxygen species"/>
    <property type="evidence" value="ECO:0007669"/>
    <property type="project" value="InterPro"/>
</dbReference>
<dbReference type="GO" id="GO:0016684">
    <property type="term" value="F:oxidoreductase activity, acting on peroxide as acceptor"/>
    <property type="evidence" value="ECO:0007669"/>
    <property type="project" value="TreeGrafter"/>
</dbReference>
<gene>
    <name evidence="5" type="primary">Sesn</name>
    <name evidence="5" type="ORF">CDAR_447911</name>
</gene>
<dbReference type="GO" id="GO:0005737">
    <property type="term" value="C:cytoplasm"/>
    <property type="evidence" value="ECO:0007669"/>
    <property type="project" value="UniProtKB-SubCell"/>
</dbReference>
<feature type="coiled-coil region" evidence="4">
    <location>
        <begin position="173"/>
        <end position="200"/>
    </location>
</feature>
<proteinExistence type="inferred from homology"/>
<comment type="similarity">
    <text evidence="2">Belongs to the sestrin family.</text>
</comment>
<evidence type="ECO:0000256" key="4">
    <source>
        <dbReference type="SAM" id="Coils"/>
    </source>
</evidence>
<comment type="subcellular location">
    <subcellularLocation>
        <location evidence="1">Cytoplasm</location>
    </subcellularLocation>
</comment>
<reference evidence="5 6" key="1">
    <citation type="submission" date="2021-06" db="EMBL/GenBank/DDBJ databases">
        <title>Caerostris darwini draft genome.</title>
        <authorList>
            <person name="Kono N."/>
            <person name="Arakawa K."/>
        </authorList>
    </citation>
    <scope>NUCLEOTIDE SEQUENCE [LARGE SCALE GENOMIC DNA]</scope>
</reference>
<evidence type="ECO:0000313" key="6">
    <source>
        <dbReference type="Proteomes" id="UP001054837"/>
    </source>
</evidence>
<evidence type="ECO:0000256" key="3">
    <source>
        <dbReference type="ARBA" id="ARBA00022490"/>
    </source>
</evidence>
<dbReference type="GO" id="GO:0070728">
    <property type="term" value="F:L-leucine binding"/>
    <property type="evidence" value="ECO:0007669"/>
    <property type="project" value="TreeGrafter"/>
</dbReference>
<dbReference type="PANTHER" id="PTHR12474">
    <property type="entry name" value="P53 REGULATED PA26 NUCLEAR PROTEIN SESTRIN"/>
    <property type="match status" value="1"/>
</dbReference>
<dbReference type="InterPro" id="IPR029032">
    <property type="entry name" value="AhpD-like"/>
</dbReference>
<sequence>MAGRRQMDGLAHVIKQIGYHPDYLKEFLGTQSYLLNGDGPLRYDYRHYIAIMAAARHQCTCVMNYYKQKFTAQGGNVQWLKGLQFIPKKLMNLNEINKILAHTPWLLKKSHIESLTKGKDNWSIGELCQALVLLAHFHCLCSFVFASEILPQLEDTQETENNNSGVADDNIFEEVAQETVEELMEKMTILQKEKESSGEEQKNGNTVDLPSTLDAQFECDMEKFVDDDLSFTRRAYSSADGHISDFFIQDCTWDDHAYSLLNRFYNDVGTILDKKFKVAYDLTYYTMGHKENVDTTIFRQAVWNYIHRIYGIIHDDYNYSEMENLLDYGFRSYVETVCFCPEKITKDAHDEIMRAFRHSEKVHVNLMVFEARLQAELLYALSAVMRYMT</sequence>
<dbReference type="Proteomes" id="UP001054837">
    <property type="component" value="Unassembled WGS sequence"/>
</dbReference>
<dbReference type="GO" id="GO:0071233">
    <property type="term" value="P:cellular response to L-leucine"/>
    <property type="evidence" value="ECO:0007669"/>
    <property type="project" value="TreeGrafter"/>
</dbReference>
<dbReference type="Pfam" id="PF04636">
    <property type="entry name" value="PA26"/>
    <property type="match status" value="1"/>
</dbReference>
<dbReference type="PANTHER" id="PTHR12474:SF0">
    <property type="entry name" value="SESTRIN HOMOLOG"/>
    <property type="match status" value="1"/>
</dbReference>